<keyword evidence="8" id="KW-1185">Reference proteome</keyword>
<dbReference type="EMBL" id="FOJG01000002">
    <property type="protein sequence ID" value="SEW54622.1"/>
    <property type="molecule type" value="Genomic_DNA"/>
</dbReference>
<dbReference type="PANTHER" id="PTHR23321">
    <property type="entry name" value="RIBOSOMAL PROTEIN S15, BACTERIAL AND ORGANELLAR"/>
    <property type="match status" value="1"/>
</dbReference>
<dbReference type="OrthoDB" id="9799262at2"/>
<evidence type="ECO:0000256" key="5">
    <source>
        <dbReference type="RuleBase" id="RU003919"/>
    </source>
</evidence>
<reference evidence="8" key="1">
    <citation type="submission" date="2016-10" db="EMBL/GenBank/DDBJ databases">
        <authorList>
            <person name="Varghese N."/>
            <person name="Submissions S."/>
        </authorList>
    </citation>
    <scope>NUCLEOTIDE SEQUENCE [LARGE SCALE GENOMIC DNA]</scope>
    <source>
        <strain evidence="8">DSM 3695</strain>
    </source>
</reference>
<evidence type="ECO:0000256" key="4">
    <source>
        <dbReference type="HAMAP-Rule" id="MF_01343"/>
    </source>
</evidence>
<evidence type="ECO:0000313" key="7">
    <source>
        <dbReference type="EMBL" id="SEW54622.1"/>
    </source>
</evidence>
<dbReference type="AlphaFoldDB" id="A0A1I0SC54"/>
<comment type="function">
    <text evidence="4 6">One of the primary rRNA binding proteins, it binds directly to 16S rRNA where it helps nucleate assembly of the platform of the 30S subunit by binding and bridging several RNA helices of the 16S rRNA.</text>
</comment>
<dbReference type="InterPro" id="IPR005290">
    <property type="entry name" value="Ribosomal_uS15_bac-type"/>
</dbReference>
<sequence>MSYLTVEKKANIFKEFGGSEKNTGSVEAQIALLTERINSISGHLKQNKKDFSTHRGLMKMVGQRKRLLSYLSKTNLTGYRALIEKLGIRK</sequence>
<dbReference type="GO" id="GO:0019843">
    <property type="term" value="F:rRNA binding"/>
    <property type="evidence" value="ECO:0007669"/>
    <property type="project" value="UniProtKB-UniRule"/>
</dbReference>
<dbReference type="STRING" id="29529.SAMN04488122_6097"/>
<dbReference type="FunFam" id="1.10.287.10:FF:000002">
    <property type="entry name" value="30S ribosomal protein S15"/>
    <property type="match status" value="1"/>
</dbReference>
<name>A0A1I0SC54_9BACT</name>
<dbReference type="CDD" id="cd00353">
    <property type="entry name" value="Ribosomal_S15p_S13e"/>
    <property type="match status" value="1"/>
</dbReference>
<dbReference type="PROSITE" id="PS00362">
    <property type="entry name" value="RIBOSOMAL_S15"/>
    <property type="match status" value="1"/>
</dbReference>
<dbReference type="Proteomes" id="UP000199310">
    <property type="component" value="Unassembled WGS sequence"/>
</dbReference>
<accession>A0A1I0SC54</accession>
<dbReference type="GO" id="GO:0003735">
    <property type="term" value="F:structural constituent of ribosome"/>
    <property type="evidence" value="ECO:0007669"/>
    <property type="project" value="InterPro"/>
</dbReference>
<comment type="similarity">
    <text evidence="4 5">Belongs to the universal ribosomal protein uS15 family.</text>
</comment>
<dbReference type="GO" id="GO:0022627">
    <property type="term" value="C:cytosolic small ribosomal subunit"/>
    <property type="evidence" value="ECO:0007669"/>
    <property type="project" value="TreeGrafter"/>
</dbReference>
<dbReference type="Pfam" id="PF00312">
    <property type="entry name" value="Ribosomal_S15"/>
    <property type="match status" value="1"/>
</dbReference>
<dbReference type="InterPro" id="IPR009068">
    <property type="entry name" value="uS15_NS1_RNA-bd_sf"/>
</dbReference>
<keyword evidence="2 4" id="KW-0687">Ribonucleoprotein</keyword>
<evidence type="ECO:0000256" key="2">
    <source>
        <dbReference type="ARBA" id="ARBA00023274"/>
    </source>
</evidence>
<gene>
    <name evidence="4" type="primary">rpsO</name>
    <name evidence="7" type="ORF">SAMN04488122_6097</name>
</gene>
<dbReference type="NCBIfam" id="TIGR00952">
    <property type="entry name" value="S15_bact"/>
    <property type="match status" value="1"/>
</dbReference>
<dbReference type="InterPro" id="IPR000589">
    <property type="entry name" value="Ribosomal_uS15"/>
</dbReference>
<proteinExistence type="inferred from homology"/>
<comment type="subunit">
    <text evidence="3 4">Part of the 30S ribosomal subunit. Forms a bridge to the 50S subunit in the 70S ribosome, contacting the 23S rRNA.</text>
</comment>
<evidence type="ECO:0000256" key="3">
    <source>
        <dbReference type="ARBA" id="ARBA00064542"/>
    </source>
</evidence>
<dbReference type="SMART" id="SM01387">
    <property type="entry name" value="Ribosomal_S15"/>
    <property type="match status" value="1"/>
</dbReference>
<dbReference type="SUPFAM" id="SSF47060">
    <property type="entry name" value="S15/NS1 RNA-binding domain"/>
    <property type="match status" value="1"/>
</dbReference>
<organism evidence="7 8">
    <name type="scientific">Chitinophaga arvensicola</name>
    <dbReference type="NCBI Taxonomy" id="29529"/>
    <lineage>
        <taxon>Bacteria</taxon>
        <taxon>Pseudomonadati</taxon>
        <taxon>Bacteroidota</taxon>
        <taxon>Chitinophagia</taxon>
        <taxon>Chitinophagales</taxon>
        <taxon>Chitinophagaceae</taxon>
        <taxon>Chitinophaga</taxon>
    </lineage>
</organism>
<comment type="function">
    <text evidence="4">Forms an intersubunit bridge (bridge B4) with the 23S rRNA of the 50S subunit in the ribosome.</text>
</comment>
<keyword evidence="1 4" id="KW-0689">Ribosomal protein</keyword>
<keyword evidence="4 6" id="KW-0694">RNA-binding</keyword>
<evidence type="ECO:0000256" key="1">
    <source>
        <dbReference type="ARBA" id="ARBA00022980"/>
    </source>
</evidence>
<dbReference type="Gene3D" id="1.10.287.10">
    <property type="entry name" value="S15/NS1, RNA-binding"/>
    <property type="match status" value="1"/>
</dbReference>
<evidence type="ECO:0000313" key="8">
    <source>
        <dbReference type="Proteomes" id="UP000199310"/>
    </source>
</evidence>
<protein>
    <recommendedName>
        <fullName evidence="4">Small ribosomal subunit protein uS15</fullName>
    </recommendedName>
</protein>
<keyword evidence="4 6" id="KW-0699">rRNA-binding</keyword>
<dbReference type="PANTHER" id="PTHR23321:SF26">
    <property type="entry name" value="SMALL RIBOSOMAL SUBUNIT PROTEIN US15M"/>
    <property type="match status" value="1"/>
</dbReference>
<dbReference type="HAMAP" id="MF_01343_B">
    <property type="entry name" value="Ribosomal_uS15_B"/>
    <property type="match status" value="1"/>
</dbReference>
<dbReference type="RefSeq" id="WP_079470431.1">
    <property type="nucleotide sequence ID" value="NZ_FOJG01000002.1"/>
</dbReference>
<evidence type="ECO:0000256" key="6">
    <source>
        <dbReference type="RuleBase" id="RU004524"/>
    </source>
</evidence>
<dbReference type="GO" id="GO:0006412">
    <property type="term" value="P:translation"/>
    <property type="evidence" value="ECO:0007669"/>
    <property type="project" value="UniProtKB-UniRule"/>
</dbReference>
<dbReference type="Gene3D" id="6.10.250.3130">
    <property type="match status" value="1"/>
</dbReference>